<comment type="similarity">
    <text evidence="6">Belongs to the tRNA(Ile)-lysidine synthase family.</text>
</comment>
<dbReference type="InterPro" id="IPR012094">
    <property type="entry name" value="tRNA_Ile_lys_synt"/>
</dbReference>
<proteinExistence type="inferred from homology"/>
<dbReference type="GO" id="GO:0005524">
    <property type="term" value="F:ATP binding"/>
    <property type="evidence" value="ECO:0007669"/>
    <property type="project" value="UniProtKB-UniRule"/>
</dbReference>
<sequence>MINFEELTFHLDLNKKIYVAYSGGPDSSALLYLLHENNINNFEAIHINHSLSKNASQWQLHCEQVCEGLKVKLHVESIEIKPEGDGLESAARKARYDIFSKYLNFNEQILLGHHSNDVAETFLLRLFRGTGVDGLDGLAVKRKVGEGYLVRPLIKFSKDQILNYLKINNIKYINDESNFELEQDRNYIRNTIIPAIENRWNKASSRIAKTSGFIKDRNSSYEYLFNIKFQSLIKNKIEVKELKKLDEVFIIDILRMSFKNLGIAMPSKKIIEEIIKTFIKSNPGPKSEVSWTRADNDQPGGHICYRDKCIVISKK</sequence>
<dbReference type="InterPro" id="IPR011063">
    <property type="entry name" value="TilS/TtcA_N"/>
</dbReference>
<dbReference type="EMBL" id="JADHQD010000005">
    <property type="protein sequence ID" value="MBL6818041.1"/>
    <property type="molecule type" value="Genomic_DNA"/>
</dbReference>
<dbReference type="SUPFAM" id="SSF52402">
    <property type="entry name" value="Adenine nucleotide alpha hydrolases-like"/>
    <property type="match status" value="1"/>
</dbReference>
<dbReference type="Gene3D" id="3.40.50.620">
    <property type="entry name" value="HUPs"/>
    <property type="match status" value="1"/>
</dbReference>
<comment type="caution">
    <text evidence="8">The sequence shown here is derived from an EMBL/GenBank/DDBJ whole genome shotgun (WGS) entry which is preliminary data.</text>
</comment>
<dbReference type="Proteomes" id="UP000711391">
    <property type="component" value="Unassembled WGS sequence"/>
</dbReference>
<dbReference type="AlphaFoldDB" id="A0A937I4J4"/>
<evidence type="ECO:0000256" key="4">
    <source>
        <dbReference type="ARBA" id="ARBA00022840"/>
    </source>
</evidence>
<keyword evidence="6" id="KW-0963">Cytoplasm</keyword>
<dbReference type="InterPro" id="IPR014729">
    <property type="entry name" value="Rossmann-like_a/b/a_fold"/>
</dbReference>
<evidence type="ECO:0000256" key="1">
    <source>
        <dbReference type="ARBA" id="ARBA00022598"/>
    </source>
</evidence>
<dbReference type="NCBIfam" id="TIGR02432">
    <property type="entry name" value="lysidine_TilS_N"/>
    <property type="match status" value="1"/>
</dbReference>
<keyword evidence="3 6" id="KW-0547">Nucleotide-binding</keyword>
<protein>
    <recommendedName>
        <fullName evidence="6">tRNA(Ile)-lysidine synthase</fullName>
        <ecNumber evidence="6">6.3.4.19</ecNumber>
    </recommendedName>
    <alternativeName>
        <fullName evidence="6">tRNA(Ile)-2-lysyl-cytidine synthase</fullName>
    </alternativeName>
    <alternativeName>
        <fullName evidence="6">tRNA(Ile)-lysidine synthetase</fullName>
    </alternativeName>
</protein>
<dbReference type="Gene3D" id="1.20.59.20">
    <property type="match status" value="1"/>
</dbReference>
<organism evidence="8 9">
    <name type="scientific">SAR86 cluster bacterium</name>
    <dbReference type="NCBI Taxonomy" id="2030880"/>
    <lineage>
        <taxon>Bacteria</taxon>
        <taxon>Pseudomonadati</taxon>
        <taxon>Pseudomonadota</taxon>
        <taxon>Gammaproteobacteria</taxon>
        <taxon>SAR86 cluster</taxon>
    </lineage>
</organism>
<dbReference type="PANTHER" id="PTHR43033:SF1">
    <property type="entry name" value="TRNA(ILE)-LYSIDINE SYNTHASE-RELATED"/>
    <property type="match status" value="1"/>
</dbReference>
<comment type="domain">
    <text evidence="6">The N-terminal region contains the highly conserved SGGXDS motif, predicted to be a P-loop motif involved in ATP binding.</text>
</comment>
<keyword evidence="4 6" id="KW-0067">ATP-binding</keyword>
<dbReference type="CDD" id="cd01992">
    <property type="entry name" value="TilS_N"/>
    <property type="match status" value="1"/>
</dbReference>
<dbReference type="Pfam" id="PF01171">
    <property type="entry name" value="ATP_bind_3"/>
    <property type="match status" value="1"/>
</dbReference>
<evidence type="ECO:0000313" key="8">
    <source>
        <dbReference type="EMBL" id="MBL6818041.1"/>
    </source>
</evidence>
<name>A0A937I4J4_9GAMM</name>
<evidence type="ECO:0000256" key="6">
    <source>
        <dbReference type="HAMAP-Rule" id="MF_01161"/>
    </source>
</evidence>
<evidence type="ECO:0000313" key="9">
    <source>
        <dbReference type="Proteomes" id="UP000711391"/>
    </source>
</evidence>
<dbReference type="InterPro" id="IPR012795">
    <property type="entry name" value="tRNA_Ile_lys_synt_N"/>
</dbReference>
<comment type="subcellular location">
    <subcellularLocation>
        <location evidence="6">Cytoplasm</location>
    </subcellularLocation>
</comment>
<evidence type="ECO:0000256" key="3">
    <source>
        <dbReference type="ARBA" id="ARBA00022741"/>
    </source>
</evidence>
<reference evidence="8" key="1">
    <citation type="submission" date="2020-10" db="EMBL/GenBank/DDBJ databases">
        <title>Microbiome of the Black Sea water column analyzed by genome centric metagenomics.</title>
        <authorList>
            <person name="Cabello-Yeves P.J."/>
            <person name="Callieri C."/>
            <person name="Picazo A."/>
            <person name="Mehrshad M."/>
            <person name="Haro-Moreno J.M."/>
            <person name="Roda-Garcia J."/>
            <person name="Dzembekova N."/>
            <person name="Slabakova V."/>
            <person name="Slabakova N."/>
            <person name="Moncheva S."/>
            <person name="Rodriguez-Valera F."/>
        </authorList>
    </citation>
    <scope>NUCLEOTIDE SEQUENCE</scope>
    <source>
        <strain evidence="8">BS307-5m-G50</strain>
    </source>
</reference>
<dbReference type="GO" id="GO:0032267">
    <property type="term" value="F:tRNA(Ile)-lysidine synthase activity"/>
    <property type="evidence" value="ECO:0007669"/>
    <property type="project" value="UniProtKB-EC"/>
</dbReference>
<evidence type="ECO:0000259" key="7">
    <source>
        <dbReference type="Pfam" id="PF01171"/>
    </source>
</evidence>
<feature type="binding site" evidence="6">
    <location>
        <begin position="22"/>
        <end position="27"/>
    </location>
    <ligand>
        <name>ATP</name>
        <dbReference type="ChEBI" id="CHEBI:30616"/>
    </ligand>
</feature>
<accession>A0A937I4J4</accession>
<keyword evidence="1 6" id="KW-0436">Ligase</keyword>
<comment type="catalytic activity">
    <reaction evidence="5 6">
        <text>cytidine(34) in tRNA(Ile2) + L-lysine + ATP = lysidine(34) in tRNA(Ile2) + AMP + diphosphate + H(+)</text>
        <dbReference type="Rhea" id="RHEA:43744"/>
        <dbReference type="Rhea" id="RHEA-COMP:10625"/>
        <dbReference type="Rhea" id="RHEA-COMP:10670"/>
        <dbReference type="ChEBI" id="CHEBI:15378"/>
        <dbReference type="ChEBI" id="CHEBI:30616"/>
        <dbReference type="ChEBI" id="CHEBI:32551"/>
        <dbReference type="ChEBI" id="CHEBI:33019"/>
        <dbReference type="ChEBI" id="CHEBI:82748"/>
        <dbReference type="ChEBI" id="CHEBI:83665"/>
        <dbReference type="ChEBI" id="CHEBI:456215"/>
        <dbReference type="EC" id="6.3.4.19"/>
    </reaction>
</comment>
<dbReference type="HAMAP" id="MF_01161">
    <property type="entry name" value="tRNA_Ile_lys_synt"/>
    <property type="match status" value="1"/>
</dbReference>
<feature type="domain" description="tRNA(Ile)-lysidine/2-thiocytidine synthase N-terminal" evidence="7">
    <location>
        <begin position="16"/>
        <end position="190"/>
    </location>
</feature>
<gene>
    <name evidence="6 8" type="primary">tilS</name>
    <name evidence="8" type="ORF">ISQ64_01395</name>
</gene>
<evidence type="ECO:0000256" key="5">
    <source>
        <dbReference type="ARBA" id="ARBA00048539"/>
    </source>
</evidence>
<comment type="function">
    <text evidence="6">Ligates lysine onto the cytidine present at position 34 of the AUA codon-specific tRNA(Ile) that contains the anticodon CAU, in an ATP-dependent manner. Cytidine is converted to lysidine, thus changing the amino acid specificity of the tRNA from methionine to isoleucine.</text>
</comment>
<dbReference type="GO" id="GO:0005737">
    <property type="term" value="C:cytoplasm"/>
    <property type="evidence" value="ECO:0007669"/>
    <property type="project" value="UniProtKB-SubCell"/>
</dbReference>
<dbReference type="PANTHER" id="PTHR43033">
    <property type="entry name" value="TRNA(ILE)-LYSIDINE SYNTHASE-RELATED"/>
    <property type="match status" value="1"/>
</dbReference>
<dbReference type="EC" id="6.3.4.19" evidence="6"/>
<keyword evidence="2 6" id="KW-0819">tRNA processing</keyword>
<evidence type="ECO:0000256" key="2">
    <source>
        <dbReference type="ARBA" id="ARBA00022694"/>
    </source>
</evidence>
<dbReference type="GO" id="GO:0006400">
    <property type="term" value="P:tRNA modification"/>
    <property type="evidence" value="ECO:0007669"/>
    <property type="project" value="UniProtKB-UniRule"/>
</dbReference>